<feature type="non-terminal residue" evidence="2">
    <location>
        <position position="1"/>
    </location>
</feature>
<sequence>QGWLTVRDDAFRAQPRTVPPLRKRAGFSMPFTAPVTDKN</sequence>
<proteinExistence type="predicted"/>
<dbReference type="EMBL" id="UINC01187104">
    <property type="protein sequence ID" value="SVD99645.1"/>
    <property type="molecule type" value="Genomic_DNA"/>
</dbReference>
<name>A0A382ZXD9_9ZZZZ</name>
<dbReference type="AlphaFoldDB" id="A0A382ZXD9"/>
<accession>A0A382ZXD9</accession>
<organism evidence="2">
    <name type="scientific">marine metagenome</name>
    <dbReference type="NCBI Taxonomy" id="408172"/>
    <lineage>
        <taxon>unclassified sequences</taxon>
        <taxon>metagenomes</taxon>
        <taxon>ecological metagenomes</taxon>
    </lineage>
</organism>
<feature type="region of interest" description="Disordered" evidence="1">
    <location>
        <begin position="15"/>
        <end position="39"/>
    </location>
</feature>
<evidence type="ECO:0000256" key="1">
    <source>
        <dbReference type="SAM" id="MobiDB-lite"/>
    </source>
</evidence>
<evidence type="ECO:0000313" key="2">
    <source>
        <dbReference type="EMBL" id="SVD99645.1"/>
    </source>
</evidence>
<protein>
    <submittedName>
        <fullName evidence="2">Uncharacterized protein</fullName>
    </submittedName>
</protein>
<gene>
    <name evidence="2" type="ORF">METZ01_LOCUS452499</name>
</gene>
<reference evidence="2" key="1">
    <citation type="submission" date="2018-05" db="EMBL/GenBank/DDBJ databases">
        <authorList>
            <person name="Lanie J.A."/>
            <person name="Ng W.-L."/>
            <person name="Kazmierczak K.M."/>
            <person name="Andrzejewski T.M."/>
            <person name="Davidsen T.M."/>
            <person name="Wayne K.J."/>
            <person name="Tettelin H."/>
            <person name="Glass J.I."/>
            <person name="Rusch D."/>
            <person name="Podicherti R."/>
            <person name="Tsui H.-C.T."/>
            <person name="Winkler M.E."/>
        </authorList>
    </citation>
    <scope>NUCLEOTIDE SEQUENCE</scope>
</reference>